<protein>
    <submittedName>
        <fullName evidence="1">Uncharacterized protein</fullName>
    </submittedName>
</protein>
<name>A0A5N6SAK3_9BIFI</name>
<organism evidence="1 2">
    <name type="scientific">Bifidobacterium tibiigranuli</name>
    <dbReference type="NCBI Taxonomy" id="2172043"/>
    <lineage>
        <taxon>Bacteria</taxon>
        <taxon>Bacillati</taxon>
        <taxon>Actinomycetota</taxon>
        <taxon>Actinomycetes</taxon>
        <taxon>Bifidobacteriales</taxon>
        <taxon>Bifidobacteriaceae</taxon>
        <taxon>Bifidobacterium</taxon>
    </lineage>
</organism>
<proteinExistence type="predicted"/>
<evidence type="ECO:0000313" key="2">
    <source>
        <dbReference type="Proteomes" id="UP000325415"/>
    </source>
</evidence>
<reference evidence="1 2" key="1">
    <citation type="submission" date="2018-04" db="EMBL/GenBank/DDBJ databases">
        <authorList>
            <person name="Eckel V.P."/>
            <person name="Vogel R.F."/>
        </authorList>
    </citation>
    <scope>NUCLEOTIDE SEQUENCE [LARGE SCALE GENOMIC DNA]</scope>
    <source>
        <strain evidence="2">TMW 2.1764</strain>
    </source>
</reference>
<evidence type="ECO:0000313" key="1">
    <source>
        <dbReference type="EMBL" id="KAE8130228.1"/>
    </source>
</evidence>
<dbReference type="Proteomes" id="UP000325415">
    <property type="component" value="Unassembled WGS sequence"/>
</dbReference>
<gene>
    <name evidence="1" type="ORF">DDE84_01220</name>
</gene>
<dbReference type="EMBL" id="QDAG01000001">
    <property type="protein sequence ID" value="KAE8130228.1"/>
    <property type="molecule type" value="Genomic_DNA"/>
</dbReference>
<dbReference type="AlphaFoldDB" id="A0A5N6SAK3"/>
<sequence>MFNGMGATLLEPPPCSRRTTVLRLDASSRNAGRFERSVFRSLASLVAHGWHNGWSDSFPQLLHVFKFRSIR</sequence>
<keyword evidence="2" id="KW-1185">Reference proteome</keyword>
<comment type="caution">
    <text evidence="1">The sequence shown here is derived from an EMBL/GenBank/DDBJ whole genome shotgun (WGS) entry which is preliminary data.</text>
</comment>
<accession>A0A5N6SAK3</accession>